<gene>
    <name evidence="2" type="ORF">GT409_14815</name>
</gene>
<protein>
    <submittedName>
        <fullName evidence="2">Transposase</fullName>
    </submittedName>
</protein>
<evidence type="ECO:0000313" key="3">
    <source>
        <dbReference type="Proteomes" id="UP000464954"/>
    </source>
</evidence>
<dbReference type="AlphaFoldDB" id="A0A6P1MF71"/>
<keyword evidence="3" id="KW-1185">Reference proteome</keyword>
<organism evidence="2 3">
    <name type="scientific">Tichowtungia aerotolerans</name>
    <dbReference type="NCBI Taxonomy" id="2697043"/>
    <lineage>
        <taxon>Bacteria</taxon>
        <taxon>Pseudomonadati</taxon>
        <taxon>Kiritimatiellota</taxon>
        <taxon>Tichowtungiia</taxon>
        <taxon>Tichowtungiales</taxon>
        <taxon>Tichowtungiaceae</taxon>
        <taxon>Tichowtungia</taxon>
    </lineage>
</organism>
<evidence type="ECO:0000313" key="2">
    <source>
        <dbReference type="EMBL" id="QHI70658.1"/>
    </source>
</evidence>
<dbReference type="KEGG" id="taer:GT409_14815"/>
<dbReference type="SUPFAM" id="SSF53098">
    <property type="entry name" value="Ribonuclease H-like"/>
    <property type="match status" value="1"/>
</dbReference>
<feature type="domain" description="Integrase catalytic" evidence="1">
    <location>
        <begin position="3"/>
        <end position="51"/>
    </location>
</feature>
<proteinExistence type="predicted"/>
<name>A0A6P1MF71_9BACT</name>
<reference evidence="2 3" key="1">
    <citation type="submission" date="2020-01" db="EMBL/GenBank/DDBJ databases">
        <title>Ponticoccus aerotolerans gen. nov., sp. nov., an anaerobic bacterium and proposal of Ponticoccusceae fam. nov., Ponticoccusles ord. nov. and Ponticoccuse classis nov. in the phylum Kiritimatiellaeota.</title>
        <authorList>
            <person name="Zhou L.Y."/>
            <person name="Du Z.J."/>
        </authorList>
    </citation>
    <scope>NUCLEOTIDE SEQUENCE [LARGE SCALE GENOMIC DNA]</scope>
    <source>
        <strain evidence="2 3">S-5007</strain>
    </source>
</reference>
<dbReference type="EMBL" id="CP047593">
    <property type="protein sequence ID" value="QHI70658.1"/>
    <property type="molecule type" value="Genomic_DNA"/>
</dbReference>
<dbReference type="Proteomes" id="UP000464954">
    <property type="component" value="Chromosome"/>
</dbReference>
<dbReference type="Pfam" id="PF13683">
    <property type="entry name" value="rve_3"/>
    <property type="match status" value="1"/>
</dbReference>
<sequence length="77" mass="8955">MVIERFWRSIKYEDIYLKSYENGWELERSIEAYMMRYNCKRPHQPLGDATPEEVYRGTVELAAGKKTFHPSPGGGIG</sequence>
<dbReference type="RefSeq" id="WP_160629830.1">
    <property type="nucleotide sequence ID" value="NZ_CP047593.1"/>
</dbReference>
<accession>A0A6P1MF71</accession>
<dbReference type="InterPro" id="IPR001584">
    <property type="entry name" value="Integrase_cat-core"/>
</dbReference>
<dbReference type="GO" id="GO:0015074">
    <property type="term" value="P:DNA integration"/>
    <property type="evidence" value="ECO:0007669"/>
    <property type="project" value="InterPro"/>
</dbReference>
<evidence type="ECO:0000259" key="1">
    <source>
        <dbReference type="Pfam" id="PF13683"/>
    </source>
</evidence>
<dbReference type="InterPro" id="IPR012337">
    <property type="entry name" value="RNaseH-like_sf"/>
</dbReference>